<accession>A0AAW1NR65</accession>
<sequence>MPLLDTRLFNHQLTLFLPGAARQPELYRCLAGRSLPIRSAPHRQSRYQTTTVMAAEAPVGGWNSPITSELITSKSIRLGAARAGPDGLVYWLEGRPTEGGRSVLVRRNADGKIEDVTPPANSGFNVRTRVHEYGGGEYCLGKDAVYFSNFKDQRLYKQTLGKSPQEPKALTPESGAKLRYADAVVDEARGRLIAVQEDHTGQGEAKNNIAAIDIESGKATVLVSGQDFYSNPRLSPDGTKLAWVCWDHPNMPWDDTFLYSADVAKDGSLSNHRKVAGGKDESTLQPVWLPSDDLVYISDRTGWWNLYLDQGPDKEAKAILPLKAEFGSPNWVFGIQNYAALPDGRLVAIDSDPQEAGAKLMIVSPETGKSETLKAPYSSFGSLTLSAGHLVTVGGSPTKPGEVCYLEIKDSKPGEWVCLQKSTDLEIDVGYLSAPEAIEFPTENGKTAFMNYYAPKNKDFKLPSGEKPPLLVKIHGGPTAQASTGFNLALQFWTSRGASHYGVADCGLLAQETHKFESRYLDSLIGPYPQEKATYDKRSPINSIDQFSDPIIFFQGTEDEVVPPNQAQIMYDNIKAKGIPTALVMFEGEQHGFRGSIPIRRALEGELHFYGEVLGFKAPMSPDLEGFDIANLKK</sequence>
<dbReference type="Pfam" id="PF00326">
    <property type="entry name" value="Peptidase_S9"/>
    <property type="match status" value="1"/>
</dbReference>
<dbReference type="Gene3D" id="3.40.50.1820">
    <property type="entry name" value="alpha/beta hydrolase"/>
    <property type="match status" value="2"/>
</dbReference>
<evidence type="ECO:0000259" key="1">
    <source>
        <dbReference type="Pfam" id="PF00326"/>
    </source>
</evidence>
<gene>
    <name evidence="2" type="ORF">WJX73_001662</name>
</gene>
<name>A0AAW1NR65_9CHLO</name>
<dbReference type="GO" id="GO:0008236">
    <property type="term" value="F:serine-type peptidase activity"/>
    <property type="evidence" value="ECO:0007669"/>
    <property type="project" value="InterPro"/>
</dbReference>
<dbReference type="PANTHER" id="PTHR43056">
    <property type="entry name" value="PEPTIDASE S9 PROLYL OLIGOPEPTIDASE"/>
    <property type="match status" value="1"/>
</dbReference>
<dbReference type="InterPro" id="IPR050585">
    <property type="entry name" value="Xaa-Pro_dipeptidyl-ppase/CocE"/>
</dbReference>
<dbReference type="EMBL" id="JALJOQ010000196">
    <property type="protein sequence ID" value="KAK9790131.1"/>
    <property type="molecule type" value="Genomic_DNA"/>
</dbReference>
<dbReference type="GO" id="GO:0006508">
    <property type="term" value="P:proteolysis"/>
    <property type="evidence" value="ECO:0007669"/>
    <property type="project" value="InterPro"/>
</dbReference>
<feature type="domain" description="Peptidase S9 prolyl oligopeptidase catalytic" evidence="1">
    <location>
        <begin position="497"/>
        <end position="615"/>
    </location>
</feature>
<dbReference type="SUPFAM" id="SSF53474">
    <property type="entry name" value="alpha/beta-Hydrolases"/>
    <property type="match status" value="1"/>
</dbReference>
<keyword evidence="3" id="KW-1185">Reference proteome</keyword>
<dbReference type="Gene3D" id="2.120.10.30">
    <property type="entry name" value="TolB, C-terminal domain"/>
    <property type="match status" value="1"/>
</dbReference>
<dbReference type="Proteomes" id="UP001465755">
    <property type="component" value="Unassembled WGS sequence"/>
</dbReference>
<proteinExistence type="predicted"/>
<organism evidence="2 3">
    <name type="scientific">Symbiochloris irregularis</name>
    <dbReference type="NCBI Taxonomy" id="706552"/>
    <lineage>
        <taxon>Eukaryota</taxon>
        <taxon>Viridiplantae</taxon>
        <taxon>Chlorophyta</taxon>
        <taxon>core chlorophytes</taxon>
        <taxon>Trebouxiophyceae</taxon>
        <taxon>Trebouxiales</taxon>
        <taxon>Trebouxiaceae</taxon>
        <taxon>Symbiochloris</taxon>
    </lineage>
</organism>
<comment type="caution">
    <text evidence="2">The sequence shown here is derived from an EMBL/GenBank/DDBJ whole genome shotgun (WGS) entry which is preliminary data.</text>
</comment>
<dbReference type="AlphaFoldDB" id="A0AAW1NR65"/>
<dbReference type="PANTHER" id="PTHR43056:SF5">
    <property type="entry name" value="PEPTIDASE S9 PROLYL OLIGOPEPTIDASE CATALYTIC DOMAIN-CONTAINING PROTEIN"/>
    <property type="match status" value="1"/>
</dbReference>
<protein>
    <recommendedName>
        <fullName evidence="1">Peptidase S9 prolyl oligopeptidase catalytic domain-containing protein</fullName>
    </recommendedName>
</protein>
<dbReference type="InterPro" id="IPR029058">
    <property type="entry name" value="AB_hydrolase_fold"/>
</dbReference>
<evidence type="ECO:0000313" key="3">
    <source>
        <dbReference type="Proteomes" id="UP001465755"/>
    </source>
</evidence>
<dbReference type="InterPro" id="IPR001375">
    <property type="entry name" value="Peptidase_S9_cat"/>
</dbReference>
<dbReference type="InterPro" id="IPR011042">
    <property type="entry name" value="6-blade_b-propeller_TolB-like"/>
</dbReference>
<dbReference type="SUPFAM" id="SSF82171">
    <property type="entry name" value="DPP6 N-terminal domain-like"/>
    <property type="match status" value="1"/>
</dbReference>
<reference evidence="2 3" key="1">
    <citation type="journal article" date="2024" name="Nat. Commun.">
        <title>Phylogenomics reveals the evolutionary origins of lichenization in chlorophyte algae.</title>
        <authorList>
            <person name="Puginier C."/>
            <person name="Libourel C."/>
            <person name="Otte J."/>
            <person name="Skaloud P."/>
            <person name="Haon M."/>
            <person name="Grisel S."/>
            <person name="Petersen M."/>
            <person name="Berrin J.G."/>
            <person name="Delaux P.M."/>
            <person name="Dal Grande F."/>
            <person name="Keller J."/>
        </authorList>
    </citation>
    <scope>NUCLEOTIDE SEQUENCE [LARGE SCALE GENOMIC DNA]</scope>
    <source>
        <strain evidence="2 3">SAG 2036</strain>
    </source>
</reference>
<evidence type="ECO:0000313" key="2">
    <source>
        <dbReference type="EMBL" id="KAK9790131.1"/>
    </source>
</evidence>